<dbReference type="Proteomes" id="UP000815325">
    <property type="component" value="Unassembled WGS sequence"/>
</dbReference>
<proteinExistence type="predicted"/>
<feature type="compositionally biased region" description="Polar residues" evidence="1">
    <location>
        <begin position="14"/>
        <end position="24"/>
    </location>
</feature>
<dbReference type="EMBL" id="MU070517">
    <property type="protein sequence ID" value="KAF5827378.1"/>
    <property type="molecule type" value="Genomic_DNA"/>
</dbReference>
<evidence type="ECO:0000313" key="2">
    <source>
        <dbReference type="EMBL" id="KAF5827378.1"/>
    </source>
</evidence>
<accession>A0ABQ7FYE3</accession>
<name>A0ABQ7FYE3_DUNSA</name>
<gene>
    <name evidence="2" type="ORF">DUNSADRAFT_777</name>
</gene>
<evidence type="ECO:0000256" key="1">
    <source>
        <dbReference type="SAM" id="MobiDB-lite"/>
    </source>
</evidence>
<feature type="region of interest" description="Disordered" evidence="1">
    <location>
        <begin position="1"/>
        <end position="48"/>
    </location>
</feature>
<keyword evidence="3" id="KW-1185">Reference proteome</keyword>
<comment type="caution">
    <text evidence="2">The sequence shown here is derived from an EMBL/GenBank/DDBJ whole genome shotgun (WGS) entry which is preliminary data.</text>
</comment>
<evidence type="ECO:0000313" key="3">
    <source>
        <dbReference type="Proteomes" id="UP000815325"/>
    </source>
</evidence>
<protein>
    <submittedName>
        <fullName evidence="2">Uncharacterized protein</fullName>
    </submittedName>
</protein>
<sequence length="210" mass="22231">MPSMEGAAAPPQLHPQSGGTTPTPAKSPGGAQSGHASPRGGGGGGTGAEIYRALMEGYHRRLRAPPKISNDAAGLLYRDANFHGRMTPLKAKSKGPPDNREPEFRLSKRLVPGKSHMSDPTLLVHNPTLNQSMDSAMFSMLASQGGRPTSASGIRPSLRICEGSHKDHLRGGGLHCIEEVGCVEFPLLHQYNGKALRCIAEVGYHAEVSL</sequence>
<organism evidence="2 3">
    <name type="scientific">Dunaliella salina</name>
    <name type="common">Green alga</name>
    <name type="synonym">Protococcus salinus</name>
    <dbReference type="NCBI Taxonomy" id="3046"/>
    <lineage>
        <taxon>Eukaryota</taxon>
        <taxon>Viridiplantae</taxon>
        <taxon>Chlorophyta</taxon>
        <taxon>core chlorophytes</taxon>
        <taxon>Chlorophyceae</taxon>
        <taxon>CS clade</taxon>
        <taxon>Chlamydomonadales</taxon>
        <taxon>Dunaliellaceae</taxon>
        <taxon>Dunaliella</taxon>
    </lineage>
</organism>
<reference evidence="2" key="1">
    <citation type="submission" date="2017-08" db="EMBL/GenBank/DDBJ databases">
        <authorList>
            <person name="Polle J.E."/>
            <person name="Barry K."/>
            <person name="Cushman J."/>
            <person name="Schmutz J."/>
            <person name="Tran D."/>
            <person name="Hathwaick L.T."/>
            <person name="Yim W.C."/>
            <person name="Jenkins J."/>
            <person name="Mckie-Krisberg Z.M."/>
            <person name="Prochnik S."/>
            <person name="Lindquist E."/>
            <person name="Dockter R.B."/>
            <person name="Adam C."/>
            <person name="Molina H."/>
            <person name="Bunkerborg J."/>
            <person name="Jin E."/>
            <person name="Buchheim M."/>
            <person name="Magnuson J."/>
        </authorList>
    </citation>
    <scope>NUCLEOTIDE SEQUENCE</scope>
    <source>
        <strain evidence="2">CCAP 19/18</strain>
    </source>
</reference>